<dbReference type="InterPro" id="IPR043128">
    <property type="entry name" value="Rev_trsase/Diguanyl_cyclase"/>
</dbReference>
<organism evidence="1 2">
    <name type="scientific">Caerostris extrusa</name>
    <name type="common">Bark spider</name>
    <name type="synonym">Caerostris bankana</name>
    <dbReference type="NCBI Taxonomy" id="172846"/>
    <lineage>
        <taxon>Eukaryota</taxon>
        <taxon>Metazoa</taxon>
        <taxon>Ecdysozoa</taxon>
        <taxon>Arthropoda</taxon>
        <taxon>Chelicerata</taxon>
        <taxon>Arachnida</taxon>
        <taxon>Araneae</taxon>
        <taxon>Araneomorphae</taxon>
        <taxon>Entelegynae</taxon>
        <taxon>Araneoidea</taxon>
        <taxon>Araneidae</taxon>
        <taxon>Caerostris</taxon>
    </lineage>
</organism>
<dbReference type="Proteomes" id="UP001054945">
    <property type="component" value="Unassembled WGS sequence"/>
</dbReference>
<dbReference type="InterPro" id="IPR043502">
    <property type="entry name" value="DNA/RNA_pol_sf"/>
</dbReference>
<dbReference type="Gene3D" id="3.30.70.270">
    <property type="match status" value="1"/>
</dbReference>
<evidence type="ECO:0000313" key="1">
    <source>
        <dbReference type="EMBL" id="GIY30178.1"/>
    </source>
</evidence>
<evidence type="ECO:0000313" key="2">
    <source>
        <dbReference type="Proteomes" id="UP001054945"/>
    </source>
</evidence>
<proteinExistence type="predicted"/>
<accession>A0AAV4S7C9</accession>
<sequence length="101" mass="11212">MEKASEQAALTAAHQEKSYGDYLNKRSSIRNFSTSDQVIFMSKKDDSLPVCVDYRVLNSITISDDIPMEDSMKIMQSTKAANIITTLDLLKASLGHTHGWG</sequence>
<dbReference type="SUPFAM" id="SSF56672">
    <property type="entry name" value="DNA/RNA polymerases"/>
    <property type="match status" value="1"/>
</dbReference>
<protein>
    <submittedName>
        <fullName evidence="1">Uncharacterized protein</fullName>
    </submittedName>
</protein>
<keyword evidence="2" id="KW-1185">Reference proteome</keyword>
<gene>
    <name evidence="1" type="ORF">CEXT_483861</name>
</gene>
<reference evidence="1 2" key="1">
    <citation type="submission" date="2021-06" db="EMBL/GenBank/DDBJ databases">
        <title>Caerostris extrusa draft genome.</title>
        <authorList>
            <person name="Kono N."/>
            <person name="Arakawa K."/>
        </authorList>
    </citation>
    <scope>NUCLEOTIDE SEQUENCE [LARGE SCALE GENOMIC DNA]</scope>
</reference>
<dbReference type="AlphaFoldDB" id="A0AAV4S7C9"/>
<comment type="caution">
    <text evidence="1">The sequence shown here is derived from an EMBL/GenBank/DDBJ whole genome shotgun (WGS) entry which is preliminary data.</text>
</comment>
<name>A0AAV4S7C9_CAEEX</name>
<dbReference type="EMBL" id="BPLR01009184">
    <property type="protein sequence ID" value="GIY30178.1"/>
    <property type="molecule type" value="Genomic_DNA"/>
</dbReference>
<dbReference type="GO" id="GO:0071897">
    <property type="term" value="P:DNA biosynthetic process"/>
    <property type="evidence" value="ECO:0007669"/>
    <property type="project" value="UniProtKB-ARBA"/>
</dbReference>
<dbReference type="Gene3D" id="3.10.10.10">
    <property type="entry name" value="HIV Type 1 Reverse Transcriptase, subunit A, domain 1"/>
    <property type="match status" value="1"/>
</dbReference>